<dbReference type="WBParaSite" id="MhA1_Contig194.frz3.gene31">
    <property type="protein sequence ID" value="MhA1_Contig194.frz3.gene31"/>
    <property type="gene ID" value="MhA1_Contig194.frz3.gene31"/>
</dbReference>
<evidence type="ECO:0000313" key="4">
    <source>
        <dbReference type="WBParaSite" id="MhA1_Contig194.frz3.gene31"/>
    </source>
</evidence>
<keyword evidence="1" id="KW-0175">Coiled coil</keyword>
<dbReference type="Proteomes" id="UP000095281">
    <property type="component" value="Unplaced"/>
</dbReference>
<dbReference type="AlphaFoldDB" id="A0A1I8BDQ3"/>
<reference evidence="4" key="1">
    <citation type="submission" date="2016-11" db="UniProtKB">
        <authorList>
            <consortium name="WormBaseParasite"/>
        </authorList>
    </citation>
    <scope>IDENTIFICATION</scope>
</reference>
<name>A0A1I8BDQ3_MELHA</name>
<evidence type="ECO:0000313" key="3">
    <source>
        <dbReference type="Proteomes" id="UP000095281"/>
    </source>
</evidence>
<keyword evidence="3" id="KW-1185">Reference proteome</keyword>
<dbReference type="SUPFAM" id="SSF57997">
    <property type="entry name" value="Tropomyosin"/>
    <property type="match status" value="1"/>
</dbReference>
<organism evidence="3 4">
    <name type="scientific">Meloidogyne hapla</name>
    <name type="common">Root-knot nematode worm</name>
    <dbReference type="NCBI Taxonomy" id="6305"/>
    <lineage>
        <taxon>Eukaryota</taxon>
        <taxon>Metazoa</taxon>
        <taxon>Ecdysozoa</taxon>
        <taxon>Nematoda</taxon>
        <taxon>Chromadorea</taxon>
        <taxon>Rhabditida</taxon>
        <taxon>Tylenchina</taxon>
        <taxon>Tylenchomorpha</taxon>
        <taxon>Tylenchoidea</taxon>
        <taxon>Meloidogynidae</taxon>
        <taxon>Meloidogyninae</taxon>
        <taxon>Meloidogyne</taxon>
    </lineage>
</organism>
<accession>A0A1I8BDQ3</accession>
<proteinExistence type="predicted"/>
<protein>
    <submittedName>
        <fullName evidence="4">Uncharacterized protein</fullName>
    </submittedName>
</protein>
<feature type="coiled-coil region" evidence="1">
    <location>
        <begin position="47"/>
        <end position="81"/>
    </location>
</feature>
<feature type="region of interest" description="Disordered" evidence="2">
    <location>
        <begin position="214"/>
        <end position="237"/>
    </location>
</feature>
<evidence type="ECO:0000256" key="2">
    <source>
        <dbReference type="SAM" id="MobiDB-lite"/>
    </source>
</evidence>
<evidence type="ECO:0000256" key="1">
    <source>
        <dbReference type="SAM" id="Coils"/>
    </source>
</evidence>
<sequence>MSTLYLHLSLRVCALEDKMVEQQNQLNNIISTQNAHQQQFQQMNGRMDEMNARMDAMNASIQQILTNQNAQQQQLNDMEADIIQVINFQQQQLNVIQQQLQNNHQNVMAVLNLHEADLQHIDHRLGAIEGRLDAAIANGGNIPAAVEIENAVPAVNEGIGGVNAPVAVGEGVVPNMGGGENVVGPIPEENNVGAGGGGIIQNQMAAVGNVVDPIPEENNVGGGEGGNIPNENEVDQA</sequence>